<reference evidence="2 3" key="1">
    <citation type="submission" date="2016-03" db="EMBL/GenBank/DDBJ databases">
        <title>Acetic acid bacteria sequencing.</title>
        <authorList>
            <person name="Brandt J."/>
            <person name="Jakob F."/>
            <person name="Vogel R.F."/>
        </authorList>
    </citation>
    <scope>NUCLEOTIDE SEQUENCE [LARGE SCALE GENOMIC DNA]</scope>
    <source>
        <strain evidence="2 3">TMW2.1084</strain>
    </source>
</reference>
<dbReference type="EMBL" id="CP014687">
    <property type="protein sequence ID" value="AQT03738.1"/>
    <property type="molecule type" value="Genomic_DNA"/>
</dbReference>
<evidence type="ECO:0000313" key="3">
    <source>
        <dbReference type="Proteomes" id="UP000189055"/>
    </source>
</evidence>
<gene>
    <name evidence="2" type="ORF">A0U91_00280</name>
</gene>
<protein>
    <submittedName>
        <fullName evidence="2">Uncharacterized protein</fullName>
    </submittedName>
</protein>
<name>A0A1U9LBK0_9PROT</name>
<proteinExistence type="predicted"/>
<evidence type="ECO:0000256" key="1">
    <source>
        <dbReference type="SAM" id="Phobius"/>
    </source>
</evidence>
<dbReference type="STRING" id="1076596.A0U91_00280"/>
<organism evidence="2 3">
    <name type="scientific">Acetobacter persici</name>
    <dbReference type="NCBI Taxonomy" id="1076596"/>
    <lineage>
        <taxon>Bacteria</taxon>
        <taxon>Pseudomonadati</taxon>
        <taxon>Pseudomonadota</taxon>
        <taxon>Alphaproteobacteria</taxon>
        <taxon>Acetobacterales</taxon>
        <taxon>Acetobacteraceae</taxon>
        <taxon>Acetobacter</taxon>
    </lineage>
</organism>
<evidence type="ECO:0000313" key="2">
    <source>
        <dbReference type="EMBL" id="AQT03738.1"/>
    </source>
</evidence>
<dbReference type="Proteomes" id="UP000189055">
    <property type="component" value="Chromosome"/>
</dbReference>
<keyword evidence="1" id="KW-0472">Membrane</keyword>
<dbReference type="RefSeq" id="WP_077929685.1">
    <property type="nucleotide sequence ID" value="NZ_CP014687.1"/>
</dbReference>
<sequence length="148" mass="16373">MTETQSGGNVAADDDLRPIVDGHTQEIRILHGRLDGVEGEVRSFKSGQDAMMERLISVEAQGQERERNRAQDRVQDRSALTSLAQQIAKLTGAQEERNRQSQERTQTLKRLSIWVGIMTGVLGMLGATLFSSQTFDTAFWGISAPART</sequence>
<feature type="transmembrane region" description="Helical" evidence="1">
    <location>
        <begin position="111"/>
        <end position="130"/>
    </location>
</feature>
<keyword evidence="1" id="KW-1133">Transmembrane helix</keyword>
<accession>A0A1U9LBK0</accession>
<keyword evidence="1" id="KW-0812">Transmembrane</keyword>
<dbReference type="AlphaFoldDB" id="A0A1U9LBK0"/>
<dbReference type="KEGG" id="aper:A0U91_00280"/>